<name>A0AAD7NJ03_9AGAR</name>
<keyword evidence="3" id="KW-1185">Reference proteome</keyword>
<gene>
    <name evidence="2" type="ORF">DFH07DRAFT_401250</name>
</gene>
<comment type="caution">
    <text evidence="2">The sequence shown here is derived from an EMBL/GenBank/DDBJ whole genome shotgun (WGS) entry which is preliminary data.</text>
</comment>
<accession>A0AAD7NJ03</accession>
<dbReference type="AlphaFoldDB" id="A0AAD7NJ03"/>
<organism evidence="2 3">
    <name type="scientific">Mycena maculata</name>
    <dbReference type="NCBI Taxonomy" id="230809"/>
    <lineage>
        <taxon>Eukaryota</taxon>
        <taxon>Fungi</taxon>
        <taxon>Dikarya</taxon>
        <taxon>Basidiomycota</taxon>
        <taxon>Agaricomycotina</taxon>
        <taxon>Agaricomycetes</taxon>
        <taxon>Agaricomycetidae</taxon>
        <taxon>Agaricales</taxon>
        <taxon>Marasmiineae</taxon>
        <taxon>Mycenaceae</taxon>
        <taxon>Mycena</taxon>
    </lineage>
</organism>
<proteinExistence type="predicted"/>
<dbReference type="EMBL" id="JARJLG010000042">
    <property type="protein sequence ID" value="KAJ7762711.1"/>
    <property type="molecule type" value="Genomic_DNA"/>
</dbReference>
<protein>
    <submittedName>
        <fullName evidence="2">Uncharacterized protein</fullName>
    </submittedName>
</protein>
<dbReference type="Proteomes" id="UP001215280">
    <property type="component" value="Unassembled WGS sequence"/>
</dbReference>
<evidence type="ECO:0000256" key="1">
    <source>
        <dbReference type="SAM" id="MobiDB-lite"/>
    </source>
</evidence>
<sequence>MSVPHPGHSLDVNPDWSTLLDPVQTTVSLNNLEIRCQLVFSLLIFLGLSIREFLFFLFESSISEVRQRVGIFMGNSKTNGFGPERVFKAWHDRFPKSIPHLHSIIIKPCMEEIALQESDQVINDPRLKVRLLDCTLDFIRNVLNPGVLPGLYLELAPYTWSYLSVFTTSPNKWRKQRARMGKDGKPVAPPEADEWEETPSGSTEDSAEFAGDTGGYWKGMGFA</sequence>
<evidence type="ECO:0000313" key="2">
    <source>
        <dbReference type="EMBL" id="KAJ7762711.1"/>
    </source>
</evidence>
<feature type="non-terminal residue" evidence="2">
    <location>
        <position position="223"/>
    </location>
</feature>
<feature type="region of interest" description="Disordered" evidence="1">
    <location>
        <begin position="176"/>
        <end position="223"/>
    </location>
</feature>
<evidence type="ECO:0000313" key="3">
    <source>
        <dbReference type="Proteomes" id="UP001215280"/>
    </source>
</evidence>
<feature type="compositionally biased region" description="Gly residues" evidence="1">
    <location>
        <begin position="212"/>
        <end position="223"/>
    </location>
</feature>
<reference evidence="2" key="1">
    <citation type="submission" date="2023-03" db="EMBL/GenBank/DDBJ databases">
        <title>Massive genome expansion in bonnet fungi (Mycena s.s.) driven by repeated elements and novel gene families across ecological guilds.</title>
        <authorList>
            <consortium name="Lawrence Berkeley National Laboratory"/>
            <person name="Harder C.B."/>
            <person name="Miyauchi S."/>
            <person name="Viragh M."/>
            <person name="Kuo A."/>
            <person name="Thoen E."/>
            <person name="Andreopoulos B."/>
            <person name="Lu D."/>
            <person name="Skrede I."/>
            <person name="Drula E."/>
            <person name="Henrissat B."/>
            <person name="Morin E."/>
            <person name="Kohler A."/>
            <person name="Barry K."/>
            <person name="LaButti K."/>
            <person name="Morin E."/>
            <person name="Salamov A."/>
            <person name="Lipzen A."/>
            <person name="Mereny Z."/>
            <person name="Hegedus B."/>
            <person name="Baldrian P."/>
            <person name="Stursova M."/>
            <person name="Weitz H."/>
            <person name="Taylor A."/>
            <person name="Grigoriev I.V."/>
            <person name="Nagy L.G."/>
            <person name="Martin F."/>
            <person name="Kauserud H."/>
        </authorList>
    </citation>
    <scope>NUCLEOTIDE SEQUENCE</scope>
    <source>
        <strain evidence="2">CBHHK188m</strain>
    </source>
</reference>